<gene>
    <name evidence="2" type="ORF">EDEG_02883</name>
</gene>
<evidence type="ECO:0008006" key="4">
    <source>
        <dbReference type="Google" id="ProtNLM"/>
    </source>
</evidence>
<dbReference type="EMBL" id="AFBI03000059">
    <property type="protein sequence ID" value="EJW02699.1"/>
    <property type="molecule type" value="Genomic_DNA"/>
</dbReference>
<keyword evidence="3" id="KW-1185">Reference proteome</keyword>
<dbReference type="VEuPathDB" id="MicrosporidiaDB:EDEG_02883"/>
<dbReference type="Proteomes" id="UP000003163">
    <property type="component" value="Unassembled WGS sequence"/>
</dbReference>
<evidence type="ECO:0000313" key="3">
    <source>
        <dbReference type="Proteomes" id="UP000003163"/>
    </source>
</evidence>
<protein>
    <recommendedName>
        <fullName evidence="4">Transmembrane protein</fullName>
    </recommendedName>
</protein>
<keyword evidence="1" id="KW-1133">Transmembrane helix</keyword>
<sequence length="107" mass="13078">MAKKTNSHLLNLQIEKNPTYFFLVFLTIYYSIVKIQFLEFLKQLFFFSYNCADYKKQDIIIKYINKLNELMQLSKKQVWFKNLCFFYISFPVKLFFVCFEECLRSGK</sequence>
<comment type="caution">
    <text evidence="2">The sequence shown here is derived from an EMBL/GenBank/DDBJ whole genome shotgun (WGS) entry which is preliminary data.</text>
</comment>
<organism evidence="2 3">
    <name type="scientific">Edhazardia aedis (strain USNM 41457)</name>
    <name type="common">Microsporidian parasite</name>
    <dbReference type="NCBI Taxonomy" id="1003232"/>
    <lineage>
        <taxon>Eukaryota</taxon>
        <taxon>Fungi</taxon>
        <taxon>Fungi incertae sedis</taxon>
        <taxon>Microsporidia</taxon>
        <taxon>Edhazardia</taxon>
    </lineage>
</organism>
<keyword evidence="1" id="KW-0812">Transmembrane</keyword>
<dbReference type="AlphaFoldDB" id="J9D594"/>
<keyword evidence="1" id="KW-0472">Membrane</keyword>
<name>J9D594_EDHAE</name>
<dbReference type="HOGENOM" id="CLU_2209988_0_0_1"/>
<accession>J9D594</accession>
<evidence type="ECO:0000313" key="2">
    <source>
        <dbReference type="EMBL" id="EJW02699.1"/>
    </source>
</evidence>
<reference evidence="2 3" key="1">
    <citation type="submission" date="2011-08" db="EMBL/GenBank/DDBJ databases">
        <authorList>
            <person name="Liu Z.J."/>
            <person name="Shi F.L."/>
            <person name="Lu J.Q."/>
            <person name="Li M."/>
            <person name="Wang Z.L."/>
        </authorList>
    </citation>
    <scope>NUCLEOTIDE SEQUENCE [LARGE SCALE GENOMIC DNA]</scope>
    <source>
        <strain evidence="2 3">USNM 41457</strain>
    </source>
</reference>
<reference evidence="3" key="2">
    <citation type="submission" date="2015-07" db="EMBL/GenBank/DDBJ databases">
        <title>Contrasting host-pathogen interactions and genome evolution in two generalist and specialist microsporidian pathogens of mosquitoes.</title>
        <authorList>
            <consortium name="The Broad Institute Genomics Platform"/>
            <consortium name="The Broad Institute Genome Sequencing Center for Infectious Disease"/>
            <person name="Cuomo C.A."/>
            <person name="Sanscrainte N.D."/>
            <person name="Goldberg J.M."/>
            <person name="Heiman D."/>
            <person name="Young S."/>
            <person name="Zeng Q."/>
            <person name="Becnel J.J."/>
            <person name="Birren B.W."/>
        </authorList>
    </citation>
    <scope>NUCLEOTIDE SEQUENCE [LARGE SCALE GENOMIC DNA]</scope>
    <source>
        <strain evidence="3">USNM 41457</strain>
    </source>
</reference>
<proteinExistence type="predicted"/>
<feature type="transmembrane region" description="Helical" evidence="1">
    <location>
        <begin position="20"/>
        <end position="38"/>
    </location>
</feature>
<dbReference type="InParanoid" id="J9D594"/>
<evidence type="ECO:0000256" key="1">
    <source>
        <dbReference type="SAM" id="Phobius"/>
    </source>
</evidence>
<feature type="transmembrane region" description="Helical" evidence="1">
    <location>
        <begin position="78"/>
        <end position="99"/>
    </location>
</feature>